<name>A0A564ZD47_HYMDI</name>
<evidence type="ECO:0000256" key="3">
    <source>
        <dbReference type="ARBA" id="ARBA00022490"/>
    </source>
</evidence>
<dbReference type="EMBL" id="CABIJS010000708">
    <property type="protein sequence ID" value="VUZ56778.1"/>
    <property type="molecule type" value="Genomic_DNA"/>
</dbReference>
<dbReference type="PANTHER" id="PTHR13266:SF1">
    <property type="entry name" value="PROTEASOME INHIBITOR PI31 SUBUNIT"/>
    <property type="match status" value="1"/>
</dbReference>
<sequence length="296" mass="32280">MPGDKKCKLNAFGCSVLEYVINLHSNQTNGKRSAYLALLCHADLLSRGARLADNDQPGEVSLLPNNWAELDPIRISYKSPKVNGDGSDEHILQLTISQTDDNVFLNATNSTTDKFGHLELIGPAHVRLDVVKPNSFIKPSDLFLQLESTLYEIEENLWDAILPKPSGFNPSSRQSSCNPPPRGGPRSDSFFPPDPNLRDYGRSDLDPLGGNDWTSPLGGTGGMVIDPTQALRRRPFGRISDRFPRGGLGGTVPPGARFDPIGPPIMPPRGIGPRGSQFNNPDPDSAIPPGWEDMYM</sequence>
<gene>
    <name evidence="6" type="ORF">WMSIL1_LOCUS14459</name>
</gene>
<dbReference type="GO" id="GO:0004866">
    <property type="term" value="F:endopeptidase inhibitor activity"/>
    <property type="evidence" value="ECO:0007669"/>
    <property type="project" value="InterPro"/>
</dbReference>
<comment type="similarity">
    <text evidence="2">Belongs to the proteasome inhibitor PI31 family.</text>
</comment>
<feature type="domain" description="PI31 proteasome regulator C-terminal" evidence="5">
    <location>
        <begin position="200"/>
        <end position="263"/>
    </location>
</feature>
<accession>A0A564ZD47</accession>
<feature type="compositionally biased region" description="Basic and acidic residues" evidence="4">
    <location>
        <begin position="196"/>
        <end position="205"/>
    </location>
</feature>
<proteinExistence type="inferred from homology"/>
<evidence type="ECO:0000256" key="4">
    <source>
        <dbReference type="SAM" id="MobiDB-lite"/>
    </source>
</evidence>
<evidence type="ECO:0000256" key="1">
    <source>
        <dbReference type="ARBA" id="ARBA00004496"/>
    </source>
</evidence>
<dbReference type="GO" id="GO:0043161">
    <property type="term" value="P:proteasome-mediated ubiquitin-dependent protein catabolic process"/>
    <property type="evidence" value="ECO:0007669"/>
    <property type="project" value="InterPro"/>
</dbReference>
<dbReference type="InterPro" id="IPR013886">
    <property type="entry name" value="PI31_Prot_C"/>
</dbReference>
<evidence type="ECO:0000313" key="6">
    <source>
        <dbReference type="EMBL" id="VUZ56778.1"/>
    </source>
</evidence>
<dbReference type="GO" id="GO:0005737">
    <property type="term" value="C:cytoplasm"/>
    <property type="evidence" value="ECO:0007669"/>
    <property type="project" value="UniProtKB-SubCell"/>
</dbReference>
<dbReference type="PANTHER" id="PTHR13266">
    <property type="entry name" value="PROTEASOME INHIBITOR"/>
    <property type="match status" value="1"/>
</dbReference>
<evidence type="ECO:0000256" key="2">
    <source>
        <dbReference type="ARBA" id="ARBA00006405"/>
    </source>
</evidence>
<feature type="compositionally biased region" description="Polar residues" evidence="4">
    <location>
        <begin position="168"/>
        <end position="177"/>
    </location>
</feature>
<dbReference type="Proteomes" id="UP000321570">
    <property type="component" value="Unassembled WGS sequence"/>
</dbReference>
<reference evidence="6 7" key="1">
    <citation type="submission" date="2019-07" db="EMBL/GenBank/DDBJ databases">
        <authorList>
            <person name="Jastrzebski P J."/>
            <person name="Paukszto L."/>
            <person name="Jastrzebski P J."/>
        </authorList>
    </citation>
    <scope>NUCLEOTIDE SEQUENCE [LARGE SCALE GENOMIC DNA]</scope>
    <source>
        <strain evidence="6 7">WMS-il1</strain>
    </source>
</reference>
<organism evidence="6 7">
    <name type="scientific">Hymenolepis diminuta</name>
    <name type="common">Rat tapeworm</name>
    <dbReference type="NCBI Taxonomy" id="6216"/>
    <lineage>
        <taxon>Eukaryota</taxon>
        <taxon>Metazoa</taxon>
        <taxon>Spiralia</taxon>
        <taxon>Lophotrochozoa</taxon>
        <taxon>Platyhelminthes</taxon>
        <taxon>Cestoda</taxon>
        <taxon>Eucestoda</taxon>
        <taxon>Cyclophyllidea</taxon>
        <taxon>Hymenolepididae</taxon>
        <taxon>Hymenolepis</taxon>
    </lineage>
</organism>
<feature type="region of interest" description="Disordered" evidence="4">
    <location>
        <begin position="168"/>
        <end position="225"/>
    </location>
</feature>
<protein>
    <recommendedName>
        <fullName evidence="5">PI31 proteasome regulator C-terminal domain-containing protein</fullName>
    </recommendedName>
</protein>
<dbReference type="AlphaFoldDB" id="A0A564ZD47"/>
<dbReference type="GO" id="GO:0070628">
    <property type="term" value="F:proteasome binding"/>
    <property type="evidence" value="ECO:0007669"/>
    <property type="project" value="InterPro"/>
</dbReference>
<keyword evidence="3" id="KW-0963">Cytoplasm</keyword>
<dbReference type="Pfam" id="PF08577">
    <property type="entry name" value="PI31_Prot_C"/>
    <property type="match status" value="1"/>
</dbReference>
<feature type="region of interest" description="Disordered" evidence="4">
    <location>
        <begin position="238"/>
        <end position="296"/>
    </location>
</feature>
<comment type="subcellular location">
    <subcellularLocation>
        <location evidence="1">Cytoplasm</location>
    </subcellularLocation>
</comment>
<evidence type="ECO:0000313" key="7">
    <source>
        <dbReference type="Proteomes" id="UP000321570"/>
    </source>
</evidence>
<evidence type="ECO:0000259" key="5">
    <source>
        <dbReference type="Pfam" id="PF08577"/>
    </source>
</evidence>
<dbReference type="InterPro" id="IPR045128">
    <property type="entry name" value="PI31-like"/>
</dbReference>
<keyword evidence="7" id="KW-1185">Reference proteome</keyword>